<dbReference type="OrthoDB" id="1918at2759"/>
<organism evidence="2 3">
    <name type="scientific">Lasiodiplodia theobromae</name>
    <dbReference type="NCBI Taxonomy" id="45133"/>
    <lineage>
        <taxon>Eukaryota</taxon>
        <taxon>Fungi</taxon>
        <taxon>Dikarya</taxon>
        <taxon>Ascomycota</taxon>
        <taxon>Pezizomycotina</taxon>
        <taxon>Dothideomycetes</taxon>
        <taxon>Dothideomycetes incertae sedis</taxon>
        <taxon>Botryosphaeriales</taxon>
        <taxon>Botryosphaeriaceae</taxon>
        <taxon>Lasiodiplodia</taxon>
    </lineage>
</organism>
<comment type="caution">
    <text evidence="2">The sequence shown here is derived from an EMBL/GenBank/DDBJ whole genome shotgun (WGS) entry which is preliminary data.</text>
</comment>
<feature type="region of interest" description="Disordered" evidence="1">
    <location>
        <begin position="641"/>
        <end position="661"/>
    </location>
</feature>
<feature type="region of interest" description="Disordered" evidence="1">
    <location>
        <begin position="38"/>
        <end position="159"/>
    </location>
</feature>
<gene>
    <name evidence="2" type="primary">RGP1</name>
    <name evidence="2" type="ORF">DBV05_g1632</name>
</gene>
<dbReference type="AlphaFoldDB" id="A0A5N5DP30"/>
<protein>
    <submittedName>
        <fullName evidence="2">RAB6A-GEF complex partner protein 2</fullName>
    </submittedName>
</protein>
<dbReference type="EMBL" id="VCHE01000006">
    <property type="protein sequence ID" value="KAB2579689.1"/>
    <property type="molecule type" value="Genomic_DNA"/>
</dbReference>
<feature type="compositionally biased region" description="Polar residues" evidence="1">
    <location>
        <begin position="38"/>
        <end position="53"/>
    </location>
</feature>
<evidence type="ECO:0000256" key="1">
    <source>
        <dbReference type="SAM" id="MobiDB-lite"/>
    </source>
</evidence>
<feature type="region of interest" description="Disordered" evidence="1">
    <location>
        <begin position="171"/>
        <end position="288"/>
    </location>
</feature>
<feature type="compositionally biased region" description="Polar residues" evidence="1">
    <location>
        <begin position="76"/>
        <end position="102"/>
    </location>
</feature>
<feature type="compositionally biased region" description="Basic and acidic residues" evidence="1">
    <location>
        <begin position="322"/>
        <end position="332"/>
    </location>
</feature>
<accession>A0A5N5DP30</accession>
<feature type="compositionally biased region" description="Low complexity" evidence="1">
    <location>
        <begin position="202"/>
        <end position="225"/>
    </location>
</feature>
<reference evidence="2 3" key="1">
    <citation type="journal article" date="2019" name="Sci. Rep.">
        <title>A multi-omics analysis of the grapevine pathogen Lasiodiplodia theobromae reveals that temperature affects the expression of virulence- and pathogenicity-related genes.</title>
        <authorList>
            <person name="Felix C."/>
            <person name="Meneses R."/>
            <person name="Goncalves M.F.M."/>
            <person name="Tilleman L."/>
            <person name="Duarte A.S."/>
            <person name="Jorrin-Novo J.V."/>
            <person name="Van de Peer Y."/>
            <person name="Deforce D."/>
            <person name="Van Nieuwerburgh F."/>
            <person name="Esteves A.C."/>
            <person name="Alves A."/>
        </authorList>
    </citation>
    <scope>NUCLEOTIDE SEQUENCE [LARGE SCALE GENOMIC DNA]</scope>
    <source>
        <strain evidence="2 3">LA-SOL3</strain>
    </source>
</reference>
<keyword evidence="3" id="KW-1185">Reference proteome</keyword>
<feature type="compositionally biased region" description="Low complexity" evidence="1">
    <location>
        <begin position="141"/>
        <end position="150"/>
    </location>
</feature>
<proteinExistence type="predicted"/>
<feature type="region of interest" description="Disordered" evidence="1">
    <location>
        <begin position="312"/>
        <end position="332"/>
    </location>
</feature>
<dbReference type="Gene3D" id="2.60.40.640">
    <property type="match status" value="1"/>
</dbReference>
<evidence type="ECO:0000313" key="2">
    <source>
        <dbReference type="EMBL" id="KAB2579689.1"/>
    </source>
</evidence>
<dbReference type="Pfam" id="PF08737">
    <property type="entry name" value="Rgp1"/>
    <property type="match status" value="1"/>
</dbReference>
<evidence type="ECO:0000313" key="3">
    <source>
        <dbReference type="Proteomes" id="UP000325902"/>
    </source>
</evidence>
<dbReference type="PANTHER" id="PTHR12507">
    <property type="entry name" value="REDUCED GROWTH PHENOTYPE 1 RGP1, YEAST -RELATED"/>
    <property type="match status" value="1"/>
</dbReference>
<dbReference type="Proteomes" id="UP000325902">
    <property type="component" value="Unassembled WGS sequence"/>
</dbReference>
<dbReference type="InterPro" id="IPR014752">
    <property type="entry name" value="Arrestin-like_C"/>
</dbReference>
<name>A0A5N5DP30_9PEZI</name>
<sequence length="921" mass="98117">MSTTSTKTTPIRVSVSFKESSVFAGEDVQCTITFKNVASTQSAAERTPQNSSCGDPRLLHPERSRSKPLPARAPSVAQSVAPSVTPSIPSSVQPSASKNSSLHDVAVIPQGAHSAAPPGRARGHRPTLSLNTPHLPGVPRSPSAPSNAPNGSTTPVHKHGRSLSIMSIHSDAINGTTSPGGVAPPKRPVRGHGRSTSLQVVSPRGGSSGGPNSSRSLQPSPFFSTSPPPLGRAQTDNSVSTRPRPSRRTSKQGTSPGTPVANETRKASLGSFKFPPTSPEPGSALGEMSPALEISPAEDAFIVPRTRHASLVPSPGNSLTRSPEEIAPPREKLQPSPVTRIISGASMNGGSSRSSGEFYTVSNNSTETLASEYIARPTARLLPKLMQDRRPSNLVPAQSRQDKPEVLMMGYAQVMGSFTLDGSLINQGPFEEVKRKGMMGGQGGGGVVGIERTKRDSGLFGALGWSNLGESLGGLLGGAEPSSIREMRSVASAKTVPLLSTPQSILFVDLKLAPGEEKSYTYTFTLPRGLPPSHKGRAMKVNYHLNIGTQRPGSAARAVRSVTVPFRVFGSVNNLGEILGHDLMSPYIILRDQATIETVEDPKAQLIPNGSISRKTTGEAKQARVEFETYVRNLLETAKRDPNSSLLSPTDAPSEYRRRRSTIEDLPVNSMKEAIDFAILRSNSSSFSSASTNRFEIARNGRRVAVIRLARPAFRLGETISMVIDFDNADIPVYGIAVTLESSEKVDPAIALRSGASIHRVTRKVHASFAENTLFARRVSFAPTVPPNATPEFITSGVSLEWKLRVEFVTPRIAHNHHHHHHHGSSSAYGSAYNSRNNSVANTPVMEKPPLPLPLQFGESWGGAGSLMEEMGSDDRGTVLAAVERLNCESFEVAVPIRVYGSLTGSDSLTAAGEQEDGYAI</sequence>
<dbReference type="InterPro" id="IPR014848">
    <property type="entry name" value="Rgp1"/>
</dbReference>